<gene>
    <name evidence="2" type="ORF">Q5P01_011557</name>
</gene>
<feature type="coiled-coil region" evidence="1">
    <location>
        <begin position="112"/>
        <end position="146"/>
    </location>
</feature>
<evidence type="ECO:0000313" key="2">
    <source>
        <dbReference type="EMBL" id="KAK2844898.1"/>
    </source>
</evidence>
<name>A0AA88MWK4_CHASR</name>
<evidence type="ECO:0000256" key="1">
    <source>
        <dbReference type="SAM" id="Coils"/>
    </source>
</evidence>
<dbReference type="Proteomes" id="UP001187415">
    <property type="component" value="Unassembled WGS sequence"/>
</dbReference>
<dbReference type="AlphaFoldDB" id="A0AA88MWK4"/>
<organism evidence="2 3">
    <name type="scientific">Channa striata</name>
    <name type="common">Snakehead murrel</name>
    <name type="synonym">Ophicephalus striatus</name>
    <dbReference type="NCBI Taxonomy" id="64152"/>
    <lineage>
        <taxon>Eukaryota</taxon>
        <taxon>Metazoa</taxon>
        <taxon>Chordata</taxon>
        <taxon>Craniata</taxon>
        <taxon>Vertebrata</taxon>
        <taxon>Euteleostomi</taxon>
        <taxon>Actinopterygii</taxon>
        <taxon>Neopterygii</taxon>
        <taxon>Teleostei</taxon>
        <taxon>Neoteleostei</taxon>
        <taxon>Acanthomorphata</taxon>
        <taxon>Anabantaria</taxon>
        <taxon>Anabantiformes</taxon>
        <taxon>Channoidei</taxon>
        <taxon>Channidae</taxon>
        <taxon>Channa</taxon>
    </lineage>
</organism>
<keyword evidence="3" id="KW-1185">Reference proteome</keyword>
<comment type="caution">
    <text evidence="2">The sequence shown here is derived from an EMBL/GenBank/DDBJ whole genome shotgun (WGS) entry which is preliminary data.</text>
</comment>
<sequence length="451" mass="52123">MASSTIEEKQLHQEVVRLNNLLNKEKNWRINFSQQLHETKQQLARQKSLKEMYINKEKELKSQLEMMEKYANAETLSTSKIAAQVRDNIKQKKKKVLQKDYEELKVAYTVSQEKLTAELQLEKEKAQAFKEELDQLRASYEEVNLKYDTAVLTAKQQVDNIQQQLEKEIKCHTDREASDHLLIQSLRAEMDGVYQKMAGEIEVLKLYAADKETVFLNELEQLKTQLSIQISLNFELKAELEAERKMARCECKNQGKHSESCKQDGSLLRVASEPEPTEVPVEVLNTESSLNLELSTELTAEFEDHLPLERNAAECEEQQEETSEGEQETCMKVESLPHFDSDPEPMQNIEVSVEVLSVQTDQDLPPERKTAECEEQQECEFEGKAVEKVEDDWNQSELFKQEVSDIPDPDLTEIIEASDDVSSKTTIKRSLWKKARHSLGLRKPLSWKKNK</sequence>
<evidence type="ECO:0000313" key="3">
    <source>
        <dbReference type="Proteomes" id="UP001187415"/>
    </source>
</evidence>
<keyword evidence="1" id="KW-0175">Coiled coil</keyword>
<reference evidence="2" key="1">
    <citation type="submission" date="2023-07" db="EMBL/GenBank/DDBJ databases">
        <title>Chromosome-level Genome Assembly of Striped Snakehead (Channa striata).</title>
        <authorList>
            <person name="Liu H."/>
        </authorList>
    </citation>
    <scope>NUCLEOTIDE SEQUENCE</scope>
    <source>
        <strain evidence="2">Gz</strain>
        <tissue evidence="2">Muscle</tissue>
    </source>
</reference>
<accession>A0AA88MWK4</accession>
<proteinExistence type="predicted"/>
<dbReference type="EMBL" id="JAUPFM010000008">
    <property type="protein sequence ID" value="KAK2844898.1"/>
    <property type="molecule type" value="Genomic_DNA"/>
</dbReference>
<protein>
    <submittedName>
        <fullName evidence="2">Uncharacterized protein</fullName>
    </submittedName>
</protein>